<dbReference type="STRING" id="520822.A0A195B4G7"/>
<evidence type="ECO:0000256" key="5">
    <source>
        <dbReference type="ARBA" id="ARBA00022505"/>
    </source>
</evidence>
<feature type="region of interest" description="Disordered" evidence="13">
    <location>
        <begin position="427"/>
        <end position="477"/>
    </location>
</feature>
<dbReference type="GO" id="GO:0005829">
    <property type="term" value="C:cytosol"/>
    <property type="evidence" value="ECO:0007669"/>
    <property type="project" value="TreeGrafter"/>
</dbReference>
<evidence type="ECO:0000313" key="17">
    <source>
        <dbReference type="Proteomes" id="UP000078540"/>
    </source>
</evidence>
<feature type="region of interest" description="Disordered" evidence="13">
    <location>
        <begin position="363"/>
        <end position="382"/>
    </location>
</feature>
<reference evidence="16 17" key="1">
    <citation type="submission" date="2015-09" db="EMBL/GenBank/DDBJ databases">
        <title>Atta colombica WGS genome.</title>
        <authorList>
            <person name="Nygaard S."/>
            <person name="Hu H."/>
            <person name="Boomsma J."/>
            <person name="Zhang G."/>
        </authorList>
    </citation>
    <scope>NUCLEOTIDE SEQUENCE [LARGE SCALE GENOMIC DNA]</scope>
    <source>
        <strain evidence="16">Treedump-2</strain>
        <tissue evidence="16">Whole body</tissue>
    </source>
</reference>
<dbReference type="SUPFAM" id="SSF53218">
    <property type="entry name" value="Molybdenum cofactor biosynthesis proteins"/>
    <property type="match status" value="2"/>
</dbReference>
<dbReference type="SMART" id="SM00852">
    <property type="entry name" value="MoCF_biosynth"/>
    <property type="match status" value="2"/>
</dbReference>
<keyword evidence="5" id="KW-0500">Molybdenum</keyword>
<dbReference type="Pfam" id="PF00994">
    <property type="entry name" value="MoCF_biosynth"/>
    <property type="match status" value="2"/>
</dbReference>
<comment type="cofactor">
    <cofactor evidence="1">
        <name>Mg(2+)</name>
        <dbReference type="ChEBI" id="CHEBI:18420"/>
    </cofactor>
</comment>
<keyword evidence="10" id="KW-0460">Magnesium</keyword>
<dbReference type="GO" id="GO:0006777">
    <property type="term" value="P:Mo-molybdopterin cofactor biosynthetic process"/>
    <property type="evidence" value="ECO:0007669"/>
    <property type="project" value="UniProtKB-KW"/>
</dbReference>
<dbReference type="GO" id="GO:0005524">
    <property type="term" value="F:ATP binding"/>
    <property type="evidence" value="ECO:0007669"/>
    <property type="project" value="UniProtKB-KW"/>
</dbReference>
<dbReference type="GO" id="GO:0072579">
    <property type="term" value="P:glycine receptor clustering"/>
    <property type="evidence" value="ECO:0007669"/>
    <property type="project" value="TreeGrafter"/>
</dbReference>
<dbReference type="Gene3D" id="3.90.105.10">
    <property type="entry name" value="Molybdopterin biosynthesis moea protein, domain 2"/>
    <property type="match status" value="1"/>
</dbReference>
<dbReference type="InterPro" id="IPR036688">
    <property type="entry name" value="MoeA_C_domain_IV_sf"/>
</dbReference>
<feature type="domain" description="MoaB/Mog" evidence="14">
    <location>
        <begin position="1025"/>
        <end position="1163"/>
    </location>
</feature>
<evidence type="ECO:0000259" key="15">
    <source>
        <dbReference type="SMART" id="SM01141"/>
    </source>
</evidence>
<evidence type="ECO:0000256" key="9">
    <source>
        <dbReference type="ARBA" id="ARBA00022840"/>
    </source>
</evidence>
<dbReference type="CDD" id="cd00886">
    <property type="entry name" value="MogA_MoaB"/>
    <property type="match status" value="1"/>
</dbReference>
<protein>
    <submittedName>
        <fullName evidence="16">Gephyrin</fullName>
    </submittedName>
</protein>
<feature type="compositionally biased region" description="Low complexity" evidence="13">
    <location>
        <begin position="338"/>
        <end position="347"/>
    </location>
</feature>
<dbReference type="FunFam" id="2.170.190.11:FF:000001">
    <property type="entry name" value="Molybdopterin molybdenumtransferase"/>
    <property type="match status" value="1"/>
</dbReference>
<evidence type="ECO:0000256" key="11">
    <source>
        <dbReference type="ARBA" id="ARBA00023150"/>
    </source>
</evidence>
<dbReference type="AlphaFoldDB" id="A0A195B4G7"/>
<dbReference type="GO" id="GO:0097112">
    <property type="term" value="P:gamma-aminobutyric acid receptor clustering"/>
    <property type="evidence" value="ECO:0007669"/>
    <property type="project" value="TreeGrafter"/>
</dbReference>
<dbReference type="Proteomes" id="UP000078540">
    <property type="component" value="Unassembled WGS sequence"/>
</dbReference>
<dbReference type="GO" id="GO:0046872">
    <property type="term" value="F:metal ion binding"/>
    <property type="evidence" value="ECO:0007669"/>
    <property type="project" value="UniProtKB-KW"/>
</dbReference>
<dbReference type="GO" id="GO:0007529">
    <property type="term" value="P:establishment of synaptic specificity at neuromuscular junction"/>
    <property type="evidence" value="ECO:0007669"/>
    <property type="project" value="TreeGrafter"/>
</dbReference>
<dbReference type="Gene3D" id="2.40.340.10">
    <property type="entry name" value="MoeA, C-terminal, domain IV"/>
    <property type="match status" value="1"/>
</dbReference>
<dbReference type="SMART" id="SM01141">
    <property type="entry name" value="DRY_EERY"/>
    <property type="match status" value="1"/>
</dbReference>
<dbReference type="PROSITE" id="PS01078">
    <property type="entry name" value="MOCF_BIOSYNTHESIS_1"/>
    <property type="match status" value="1"/>
</dbReference>
<dbReference type="GO" id="GO:0061599">
    <property type="term" value="F:molybdopterin molybdotransferase activity"/>
    <property type="evidence" value="ECO:0007669"/>
    <property type="project" value="TreeGrafter"/>
</dbReference>
<evidence type="ECO:0000256" key="7">
    <source>
        <dbReference type="ARBA" id="ARBA00022723"/>
    </source>
</evidence>
<keyword evidence="9" id="KW-0067">ATP-binding</keyword>
<sequence length="1266" mass="143144">MSFSVKKTGGRMWHEARKQEKKIRGMLVDYRRRAERRRDYYEKIKSDPTQFLQLHGRPCKIHLDPAIAAAGDSPANMMPWQGNDDNLIDRFDVRAHLDWIPEPIDTIDVDIALTSEDRHINYERYRIIVQNEFLGVTEEKFLHQIHLEEQFGSSTKLDAAKDKKKSANNAAIGYNYETEEPIPEPVKTIDPVISEEKGDDEDSDIDLDICVDVSQIEPSQAHEMNLVAQKYGLLGADYFSFLTQDFEEAETLRQARKQEEEKAMYSGRRSRRERRAFREKKMIGRVMSPPSYAARESPEYNPYRKSSSKSRSRSTSPVNAGQITYITSFGGEEETHGSTSHVSSSNSRKVNYSYLRRRRSDSPAFNDRTVSKKISKSRSRSYLDEHARDLENIQDLVQEVALDDHEREVNHDHVVEVSYYGRRGKSSSLELELSDNEEKSSPAPKTPINTSMNKPKAGLSTNSGGGHKTLKITPQERLKKKMQVLLNRQYKADKKAEQLRIEKMEQQRQDREDEIREMSLKLRRKQRERRHRYEGHSSDTRSSMSRTPSPSRSPRHHTVRRDRRDTDGDRERDRDRDRERDRRDDRDRSRTESRRRYRDSPLRSLSPRNNRLEYNTINLHIRNIFNTSIYIAFLEFIILVSDTCASGEKIDESGPGLKAFISNAENIFQGDVSCTAIVEDDETLIMKYLIQWSDENKADVILTTGGTGFSKRDVTPEATKKVIHKETPGLSLEMLMSSLKITPMAVLSRAVCGIRHKTLIVNLPGSRKAAIECLTAIAPAIPHAVDLILDNKAKVEDIHNIVQHNITSCSHHASCTNPTKLYNTIKLYILNVATRLRESSFPMISVVEALRIIRFESTKDVEVEIINLKDAYGRILSGESIRSKCNLPPFRASMKDGYAVLASDGKGKRTVLCGVKAGTAPALVSLKSGTCVRVNTGAPIPDEATAVVQVEDTKLVLKSSDGTEEEEIEIMIEPKEGQDIRPIGCDIKKGSSVLNPFTRIGPVEIGLLAACGYKRVTVTLLPRIGILSTGDELQQPGEPLRPGQIYDSNRISLISLLKENGFDSLDFGTMDMINKISTALEKVDVLVTTGSVSMGDRDLLKPILETIFKATIHFGRVNMKPGKPTTFATCTILGKKKFILCLPGNPVSALVTAHLFLLPLVNELHFDASESIIMQAKLTSSYNLDPRPEYARAILRWNDKETLPMAYSTGNQISSKLLNCNDANALLMLPERTVEKQVLNEGDVVPARLISLKSPLKRIWINYTLD</sequence>
<evidence type="ECO:0000259" key="14">
    <source>
        <dbReference type="SMART" id="SM00852"/>
    </source>
</evidence>
<dbReference type="NCBIfam" id="TIGR00177">
    <property type="entry name" value="molyb_syn"/>
    <property type="match status" value="1"/>
</dbReference>
<keyword evidence="8" id="KW-0547">Nucleotide-binding</keyword>
<dbReference type="FunFam" id="3.40.980.10:FF:000002">
    <property type="entry name" value="Molybdopterin molybdenumtransferase"/>
    <property type="match status" value="1"/>
</dbReference>
<dbReference type="GO" id="GO:0030425">
    <property type="term" value="C:dendrite"/>
    <property type="evidence" value="ECO:0007669"/>
    <property type="project" value="TreeGrafter"/>
</dbReference>
<evidence type="ECO:0000256" key="4">
    <source>
        <dbReference type="ARBA" id="ARBA00008339"/>
    </source>
</evidence>
<dbReference type="PROSITE" id="PS01079">
    <property type="entry name" value="MOCF_BIOSYNTHESIS_2"/>
    <property type="match status" value="1"/>
</dbReference>
<comment type="pathway">
    <text evidence="2">Cofactor biosynthesis; molybdopterin biosynthesis.</text>
</comment>
<evidence type="ECO:0000256" key="2">
    <source>
        <dbReference type="ARBA" id="ARBA00005046"/>
    </source>
</evidence>
<keyword evidence="7" id="KW-0479">Metal-binding</keyword>
<name>A0A195B4G7_9HYME</name>
<dbReference type="SUPFAM" id="SSF63867">
    <property type="entry name" value="MoeA C-terminal domain-like"/>
    <property type="match status" value="1"/>
</dbReference>
<feature type="compositionally biased region" description="Basic residues" evidence="13">
    <location>
        <begin position="268"/>
        <end position="278"/>
    </location>
</feature>
<dbReference type="Pfam" id="PF09750">
    <property type="entry name" value="DRY_EERY"/>
    <property type="match status" value="1"/>
</dbReference>
<feature type="region of interest" description="Disordered" evidence="13">
    <location>
        <begin position="253"/>
        <end position="320"/>
    </location>
</feature>
<dbReference type="SUPFAM" id="SSF63882">
    <property type="entry name" value="MoeA N-terminal region -like"/>
    <property type="match status" value="1"/>
</dbReference>
<dbReference type="InterPro" id="IPR036135">
    <property type="entry name" value="MoeA_linker/N_sf"/>
</dbReference>
<proteinExistence type="inferred from homology"/>
<feature type="region of interest" description="Disordered" evidence="13">
    <location>
        <begin position="523"/>
        <end position="608"/>
    </location>
</feature>
<keyword evidence="12" id="KW-0511">Multifunctional enzyme</keyword>
<gene>
    <name evidence="16" type="ORF">ALC53_10633</name>
</gene>
<dbReference type="Gene3D" id="3.40.980.10">
    <property type="entry name" value="MoaB/Mog-like domain"/>
    <property type="match status" value="2"/>
</dbReference>
<dbReference type="UniPathway" id="UPA00344"/>
<feature type="compositionally biased region" description="Low complexity" evidence="13">
    <location>
        <begin position="540"/>
        <end position="552"/>
    </location>
</feature>
<dbReference type="Pfam" id="PF03453">
    <property type="entry name" value="MoeA_N"/>
    <property type="match status" value="1"/>
</dbReference>
<dbReference type="Pfam" id="PF03454">
    <property type="entry name" value="MoeA_C"/>
    <property type="match status" value="1"/>
</dbReference>
<dbReference type="InterPro" id="IPR019147">
    <property type="entry name" value="SWAP_N_domain"/>
</dbReference>
<feature type="compositionally biased region" description="Basic and acidic residues" evidence="13">
    <location>
        <begin position="253"/>
        <end position="263"/>
    </location>
</feature>
<dbReference type="InterPro" id="IPR036425">
    <property type="entry name" value="MoaB/Mog-like_dom_sf"/>
</dbReference>
<comment type="similarity">
    <text evidence="4">In the C-terminal section; belongs to the MoeA family.</text>
</comment>
<keyword evidence="6" id="KW-0808">Transferase</keyword>
<dbReference type="CDD" id="cd00887">
    <property type="entry name" value="MoeA"/>
    <property type="match status" value="1"/>
</dbReference>
<dbReference type="PANTHER" id="PTHR10192:SF5">
    <property type="entry name" value="GEPHYRIN"/>
    <property type="match status" value="1"/>
</dbReference>
<evidence type="ECO:0000256" key="6">
    <source>
        <dbReference type="ARBA" id="ARBA00022679"/>
    </source>
</evidence>
<dbReference type="PANTHER" id="PTHR10192">
    <property type="entry name" value="MOLYBDOPTERIN BIOSYNTHESIS PROTEIN"/>
    <property type="match status" value="1"/>
</dbReference>
<feature type="domain" description="MoaB/Mog" evidence="14">
    <location>
        <begin position="636"/>
        <end position="784"/>
    </location>
</feature>
<feature type="compositionally biased region" description="Basic and acidic residues" evidence="13">
    <location>
        <begin position="562"/>
        <end position="601"/>
    </location>
</feature>
<feature type="domain" description="Suppressor of white apricot N-terminal" evidence="15">
    <location>
        <begin position="50"/>
        <end position="180"/>
    </location>
</feature>
<keyword evidence="11" id="KW-0501">Molybdenum cofactor biosynthesis</keyword>
<dbReference type="InterPro" id="IPR005111">
    <property type="entry name" value="MoeA_C_domain_IV"/>
</dbReference>
<dbReference type="GO" id="GO:0099634">
    <property type="term" value="C:postsynaptic specialization membrane"/>
    <property type="evidence" value="ECO:0007669"/>
    <property type="project" value="GOC"/>
</dbReference>
<dbReference type="InterPro" id="IPR005110">
    <property type="entry name" value="MoeA_linker/N"/>
</dbReference>
<evidence type="ECO:0000256" key="13">
    <source>
        <dbReference type="SAM" id="MobiDB-lite"/>
    </source>
</evidence>
<dbReference type="InterPro" id="IPR038987">
    <property type="entry name" value="MoeA-like"/>
</dbReference>
<dbReference type="EMBL" id="KQ976625">
    <property type="protein sequence ID" value="KYM79079.1"/>
    <property type="molecule type" value="Genomic_DNA"/>
</dbReference>
<dbReference type="Gene3D" id="2.170.190.11">
    <property type="entry name" value="Molybdopterin biosynthesis moea protein, domain 3"/>
    <property type="match status" value="1"/>
</dbReference>
<dbReference type="GO" id="GO:0098970">
    <property type="term" value="P:postsynaptic neurotransmitter receptor diffusion trapping"/>
    <property type="evidence" value="ECO:0007669"/>
    <property type="project" value="TreeGrafter"/>
</dbReference>
<evidence type="ECO:0000256" key="8">
    <source>
        <dbReference type="ARBA" id="ARBA00022741"/>
    </source>
</evidence>
<dbReference type="InterPro" id="IPR008284">
    <property type="entry name" value="MoCF_biosynth_CS"/>
</dbReference>
<feature type="compositionally biased region" description="Basic residues" evidence="13">
    <location>
        <begin position="523"/>
        <end position="533"/>
    </location>
</feature>
<comment type="similarity">
    <text evidence="3">In the N-terminal section; belongs to the MoaB/Mog family.</text>
</comment>
<feature type="region of interest" description="Disordered" evidence="13">
    <location>
        <begin position="331"/>
        <end position="350"/>
    </location>
</feature>
<dbReference type="InterPro" id="IPR001453">
    <property type="entry name" value="MoaB/Mog_dom"/>
</dbReference>
<organism evidence="16 17">
    <name type="scientific">Atta colombica</name>
    <dbReference type="NCBI Taxonomy" id="520822"/>
    <lineage>
        <taxon>Eukaryota</taxon>
        <taxon>Metazoa</taxon>
        <taxon>Ecdysozoa</taxon>
        <taxon>Arthropoda</taxon>
        <taxon>Hexapoda</taxon>
        <taxon>Insecta</taxon>
        <taxon>Pterygota</taxon>
        <taxon>Neoptera</taxon>
        <taxon>Endopterygota</taxon>
        <taxon>Hymenoptera</taxon>
        <taxon>Apocrita</taxon>
        <taxon>Aculeata</taxon>
        <taxon>Formicoidea</taxon>
        <taxon>Formicidae</taxon>
        <taxon>Myrmicinae</taxon>
        <taxon>Atta</taxon>
    </lineage>
</organism>
<evidence type="ECO:0000256" key="10">
    <source>
        <dbReference type="ARBA" id="ARBA00022842"/>
    </source>
</evidence>
<evidence type="ECO:0000256" key="3">
    <source>
        <dbReference type="ARBA" id="ARBA00007589"/>
    </source>
</evidence>
<accession>A0A195B4G7</accession>
<evidence type="ECO:0000256" key="12">
    <source>
        <dbReference type="ARBA" id="ARBA00023268"/>
    </source>
</evidence>
<evidence type="ECO:0000256" key="1">
    <source>
        <dbReference type="ARBA" id="ARBA00001946"/>
    </source>
</evidence>
<keyword evidence="17" id="KW-1185">Reference proteome</keyword>
<dbReference type="FunFam" id="3.40.980.10:FF:000001">
    <property type="entry name" value="Molybdopterin molybdenumtransferase"/>
    <property type="match status" value="1"/>
</dbReference>
<evidence type="ECO:0000313" key="16">
    <source>
        <dbReference type="EMBL" id="KYM79079.1"/>
    </source>
</evidence>